<evidence type="ECO:0000313" key="2">
    <source>
        <dbReference type="Proteomes" id="UP000078200"/>
    </source>
</evidence>
<name>A0A1A9VEU5_GLOAU</name>
<accession>A0A1A9VEU5</accession>
<dbReference type="Proteomes" id="UP000078200">
    <property type="component" value="Unassembled WGS sequence"/>
</dbReference>
<dbReference type="VEuPathDB" id="VectorBase:GAUT035052"/>
<sequence length="115" mass="13269">MINQRVTTDDVRQKILNIKAGLRELDKKQGTTRTTLCAYLWYAHKLGQSHAADRLTKQLISDEKIKIQMEKETDDLLGFDETESSQIDEHECTEELIEGIIEEMTGEQTTQMKLI</sequence>
<dbReference type="EnsemblMetazoa" id="GAUT035052-RA">
    <property type="protein sequence ID" value="GAUT035052-PA"/>
    <property type="gene ID" value="GAUT035052"/>
</dbReference>
<evidence type="ECO:0000313" key="1">
    <source>
        <dbReference type="EnsemblMetazoa" id="GAUT035052-PA"/>
    </source>
</evidence>
<reference evidence="1" key="1">
    <citation type="submission" date="2020-05" db="UniProtKB">
        <authorList>
            <consortium name="EnsemblMetazoa"/>
        </authorList>
    </citation>
    <scope>IDENTIFICATION</scope>
    <source>
        <strain evidence="1">TTRI</strain>
    </source>
</reference>
<organism evidence="1 2">
    <name type="scientific">Glossina austeni</name>
    <name type="common">Savannah tsetse fly</name>
    <dbReference type="NCBI Taxonomy" id="7395"/>
    <lineage>
        <taxon>Eukaryota</taxon>
        <taxon>Metazoa</taxon>
        <taxon>Ecdysozoa</taxon>
        <taxon>Arthropoda</taxon>
        <taxon>Hexapoda</taxon>
        <taxon>Insecta</taxon>
        <taxon>Pterygota</taxon>
        <taxon>Neoptera</taxon>
        <taxon>Endopterygota</taxon>
        <taxon>Diptera</taxon>
        <taxon>Brachycera</taxon>
        <taxon>Muscomorpha</taxon>
        <taxon>Hippoboscoidea</taxon>
        <taxon>Glossinidae</taxon>
        <taxon>Glossina</taxon>
    </lineage>
</organism>
<dbReference type="AlphaFoldDB" id="A0A1A9VEU5"/>
<keyword evidence="2" id="KW-1185">Reference proteome</keyword>
<proteinExistence type="predicted"/>
<protein>
    <submittedName>
        <fullName evidence="1">Uncharacterized protein</fullName>
    </submittedName>
</protein>